<name>L8WP04_THACA</name>
<keyword evidence="9" id="KW-1185">Reference proteome</keyword>
<comment type="similarity">
    <text evidence="2">Belongs to the MAD2 family.</text>
</comment>
<dbReference type="Proteomes" id="UP000011668">
    <property type="component" value="Unassembled WGS sequence"/>
</dbReference>
<dbReference type="PROSITE" id="PS50815">
    <property type="entry name" value="HORMA"/>
    <property type="match status" value="1"/>
</dbReference>
<dbReference type="AlphaFoldDB" id="L8WP04"/>
<dbReference type="GO" id="GO:0000776">
    <property type="term" value="C:kinetochore"/>
    <property type="evidence" value="ECO:0007669"/>
    <property type="project" value="TreeGrafter"/>
</dbReference>
<evidence type="ECO:0000256" key="3">
    <source>
        <dbReference type="ARBA" id="ARBA00022618"/>
    </source>
</evidence>
<keyword evidence="6" id="KW-0131">Cell cycle</keyword>
<evidence type="ECO:0000256" key="1">
    <source>
        <dbReference type="ARBA" id="ARBA00004123"/>
    </source>
</evidence>
<dbReference type="Gene3D" id="3.30.900.10">
    <property type="entry name" value="HORMA domain"/>
    <property type="match status" value="1"/>
</dbReference>
<dbReference type="STRING" id="983506.L8WP04"/>
<proteinExistence type="inferred from homology"/>
<reference evidence="8 9" key="1">
    <citation type="journal article" date="2013" name="Nat. Commun.">
        <title>The evolution and pathogenic mechanisms of the rice sheath blight pathogen.</title>
        <authorList>
            <person name="Zheng A."/>
            <person name="Lin R."/>
            <person name="Xu L."/>
            <person name="Qin P."/>
            <person name="Tang C."/>
            <person name="Ai P."/>
            <person name="Zhang D."/>
            <person name="Liu Y."/>
            <person name="Sun Z."/>
            <person name="Feng H."/>
            <person name="Wang Y."/>
            <person name="Chen Y."/>
            <person name="Liang X."/>
            <person name="Fu R."/>
            <person name="Li Q."/>
            <person name="Zhang J."/>
            <person name="Yu X."/>
            <person name="Xie Z."/>
            <person name="Ding L."/>
            <person name="Guan P."/>
            <person name="Tang J."/>
            <person name="Liang Y."/>
            <person name="Wang S."/>
            <person name="Deng Q."/>
            <person name="Li S."/>
            <person name="Zhu J."/>
            <person name="Wang L."/>
            <person name="Liu H."/>
            <person name="Li P."/>
        </authorList>
    </citation>
    <scope>NUCLEOTIDE SEQUENCE [LARGE SCALE GENOMIC DNA]</scope>
    <source>
        <strain evidence="9">AG-1 IA</strain>
    </source>
</reference>
<keyword evidence="3" id="KW-0132">Cell division</keyword>
<dbReference type="GO" id="GO:0051301">
    <property type="term" value="P:cell division"/>
    <property type="evidence" value="ECO:0007669"/>
    <property type="project" value="UniProtKB-KW"/>
</dbReference>
<dbReference type="PANTHER" id="PTHR11842">
    <property type="entry name" value="MITOTIC SPINDLE ASSEMBLY CHECKPOINT PROTEIN MAD2"/>
    <property type="match status" value="1"/>
</dbReference>
<dbReference type="OMA" id="NCWYIAS"/>
<dbReference type="InterPro" id="IPR036570">
    <property type="entry name" value="HORMA_dom_sf"/>
</dbReference>
<accession>L8WP04</accession>
<dbReference type="InterPro" id="IPR045091">
    <property type="entry name" value="Mad2-like"/>
</dbReference>
<organism evidence="8 9">
    <name type="scientific">Thanatephorus cucumeris (strain AG1-IA)</name>
    <name type="common">Rice sheath blight fungus</name>
    <name type="synonym">Rhizoctonia solani</name>
    <dbReference type="NCBI Taxonomy" id="983506"/>
    <lineage>
        <taxon>Eukaryota</taxon>
        <taxon>Fungi</taxon>
        <taxon>Dikarya</taxon>
        <taxon>Basidiomycota</taxon>
        <taxon>Agaricomycotina</taxon>
        <taxon>Agaricomycetes</taxon>
        <taxon>Cantharellales</taxon>
        <taxon>Ceratobasidiaceae</taxon>
        <taxon>Rhizoctonia</taxon>
        <taxon>Rhizoctonia solani AG-1</taxon>
    </lineage>
</organism>
<gene>
    <name evidence="8" type="ORF">AG1IA_06098</name>
</gene>
<evidence type="ECO:0000256" key="4">
    <source>
        <dbReference type="ARBA" id="ARBA00022776"/>
    </source>
</evidence>
<evidence type="ECO:0000313" key="8">
    <source>
        <dbReference type="EMBL" id="ELU39876.1"/>
    </source>
</evidence>
<protein>
    <submittedName>
        <fullName evidence="8">HORMA domain-containing protein</fullName>
    </submittedName>
</protein>
<sequence length="215" mass="24602">MSAPNAPPELTASGSPATIIEFLYYAVNRYASKRGQTPGSNCWYIASCSIAVYMNLRIFVNKYEQDLVLVRDGEVTQFLDRFFKQVEEWLGQELIRRVILVIVSKNTGKTLERWVFNLEPHDGPTHLDKIQHKIQATLKQLKATIPIFPDIKEPTIFNLLAVKKDEDQSSELPTSQKWVDAHPHSIPTEIRDQTAMRGFNTRDAKVDINVVYLDQ</sequence>
<evidence type="ECO:0000256" key="2">
    <source>
        <dbReference type="ARBA" id="ARBA00010348"/>
    </source>
</evidence>
<dbReference type="GO" id="GO:0005737">
    <property type="term" value="C:cytoplasm"/>
    <property type="evidence" value="ECO:0007669"/>
    <property type="project" value="TreeGrafter"/>
</dbReference>
<feature type="domain" description="HORMA" evidence="7">
    <location>
        <begin position="13"/>
        <end position="210"/>
    </location>
</feature>
<dbReference type="SUPFAM" id="SSF56019">
    <property type="entry name" value="The spindle assembly checkpoint protein mad2"/>
    <property type="match status" value="1"/>
</dbReference>
<dbReference type="GO" id="GO:0005654">
    <property type="term" value="C:nucleoplasm"/>
    <property type="evidence" value="ECO:0007669"/>
    <property type="project" value="TreeGrafter"/>
</dbReference>
<evidence type="ECO:0000313" key="9">
    <source>
        <dbReference type="Proteomes" id="UP000011668"/>
    </source>
</evidence>
<evidence type="ECO:0000256" key="6">
    <source>
        <dbReference type="ARBA" id="ARBA00023306"/>
    </source>
</evidence>
<comment type="caution">
    <text evidence="8">The sequence shown here is derived from an EMBL/GenBank/DDBJ whole genome shotgun (WGS) entry which is preliminary data.</text>
</comment>
<keyword evidence="5" id="KW-0539">Nucleus</keyword>
<dbReference type="HOGENOM" id="CLU_072097_0_0_1"/>
<evidence type="ECO:0000256" key="5">
    <source>
        <dbReference type="ARBA" id="ARBA00023242"/>
    </source>
</evidence>
<dbReference type="EMBL" id="AFRT01001597">
    <property type="protein sequence ID" value="ELU39876.1"/>
    <property type="molecule type" value="Genomic_DNA"/>
</dbReference>
<comment type="subcellular location">
    <subcellularLocation>
        <location evidence="1">Nucleus</location>
    </subcellularLocation>
</comment>
<dbReference type="PANTHER" id="PTHR11842:SF11">
    <property type="entry name" value="MITOTIC SPINDLE ASSEMBLY CHECKPOINT PROTEIN MAD2A"/>
    <property type="match status" value="1"/>
</dbReference>
<dbReference type="GO" id="GO:0007094">
    <property type="term" value="P:mitotic spindle assembly checkpoint signaling"/>
    <property type="evidence" value="ECO:0007669"/>
    <property type="project" value="TreeGrafter"/>
</dbReference>
<keyword evidence="4" id="KW-0498">Mitosis</keyword>
<dbReference type="InterPro" id="IPR003511">
    <property type="entry name" value="HORMA_dom"/>
</dbReference>
<evidence type="ECO:0000259" key="7">
    <source>
        <dbReference type="PROSITE" id="PS50815"/>
    </source>
</evidence>
<dbReference type="OrthoDB" id="1806at2759"/>